<accession>A0A8X6Y2B7</accession>
<dbReference type="OrthoDB" id="6444297at2759"/>
<dbReference type="EMBL" id="BMAV01015207">
    <property type="protein sequence ID" value="GFY64343.1"/>
    <property type="molecule type" value="Genomic_DNA"/>
</dbReference>
<sequence length="77" mass="9176">MLLKTNISAEVTDPGLNDFAKFQRKVRFLTKFSKDLKDRFRKEYLVLLAQKRSKSISHKMKFGEIVRVENPNNKRLY</sequence>
<dbReference type="AlphaFoldDB" id="A0A8X6Y2B7"/>
<keyword evidence="2" id="KW-1185">Reference proteome</keyword>
<comment type="caution">
    <text evidence="1">The sequence shown here is derived from an EMBL/GenBank/DDBJ whole genome shotgun (WGS) entry which is preliminary data.</text>
</comment>
<evidence type="ECO:0000313" key="2">
    <source>
        <dbReference type="Proteomes" id="UP000886998"/>
    </source>
</evidence>
<name>A0A8X6Y2B7_9ARAC</name>
<proteinExistence type="predicted"/>
<protein>
    <submittedName>
        <fullName evidence="1">Uncharacterized protein</fullName>
    </submittedName>
</protein>
<evidence type="ECO:0000313" key="1">
    <source>
        <dbReference type="EMBL" id="GFY64343.1"/>
    </source>
</evidence>
<gene>
    <name evidence="1" type="ORF">TNIN_293961</name>
</gene>
<organism evidence="1 2">
    <name type="scientific">Trichonephila inaurata madagascariensis</name>
    <dbReference type="NCBI Taxonomy" id="2747483"/>
    <lineage>
        <taxon>Eukaryota</taxon>
        <taxon>Metazoa</taxon>
        <taxon>Ecdysozoa</taxon>
        <taxon>Arthropoda</taxon>
        <taxon>Chelicerata</taxon>
        <taxon>Arachnida</taxon>
        <taxon>Araneae</taxon>
        <taxon>Araneomorphae</taxon>
        <taxon>Entelegynae</taxon>
        <taxon>Araneoidea</taxon>
        <taxon>Nephilidae</taxon>
        <taxon>Trichonephila</taxon>
        <taxon>Trichonephila inaurata</taxon>
    </lineage>
</organism>
<dbReference type="Proteomes" id="UP000886998">
    <property type="component" value="Unassembled WGS sequence"/>
</dbReference>
<reference evidence="1" key="1">
    <citation type="submission" date="2020-08" db="EMBL/GenBank/DDBJ databases">
        <title>Multicomponent nature underlies the extraordinary mechanical properties of spider dragline silk.</title>
        <authorList>
            <person name="Kono N."/>
            <person name="Nakamura H."/>
            <person name="Mori M."/>
            <person name="Yoshida Y."/>
            <person name="Ohtoshi R."/>
            <person name="Malay A.D."/>
            <person name="Moran D.A.P."/>
            <person name="Tomita M."/>
            <person name="Numata K."/>
            <person name="Arakawa K."/>
        </authorList>
    </citation>
    <scope>NUCLEOTIDE SEQUENCE</scope>
</reference>